<dbReference type="OrthoDB" id="7917939at2759"/>
<evidence type="ECO:0000256" key="3">
    <source>
        <dbReference type="ARBA" id="ARBA00022676"/>
    </source>
</evidence>
<organism evidence="10">
    <name type="scientific">Drosophila grimshawi</name>
    <name type="common">Hawaiian fruit fly</name>
    <name type="synonym">Idiomyia grimshawi</name>
    <dbReference type="NCBI Taxonomy" id="7222"/>
    <lineage>
        <taxon>Eukaryota</taxon>
        <taxon>Metazoa</taxon>
        <taxon>Ecdysozoa</taxon>
        <taxon>Arthropoda</taxon>
        <taxon>Hexapoda</taxon>
        <taxon>Insecta</taxon>
        <taxon>Pterygota</taxon>
        <taxon>Neoptera</taxon>
        <taxon>Endopterygota</taxon>
        <taxon>Diptera</taxon>
        <taxon>Brachycera</taxon>
        <taxon>Muscomorpha</taxon>
        <taxon>Ephydroidea</taxon>
        <taxon>Drosophilidae</taxon>
        <taxon>Drosophila</taxon>
        <taxon>Hawaiian Drosophila</taxon>
    </lineage>
</organism>
<dbReference type="HOGENOM" id="CLU_028069_0_1_1"/>
<dbReference type="InParanoid" id="B4JAV4"/>
<evidence type="ECO:0000256" key="7">
    <source>
        <dbReference type="ARBA" id="ARBA00023136"/>
    </source>
</evidence>
<evidence type="ECO:0000256" key="4">
    <source>
        <dbReference type="ARBA" id="ARBA00022679"/>
    </source>
</evidence>
<evidence type="ECO:0000256" key="1">
    <source>
        <dbReference type="ARBA" id="ARBA00004167"/>
    </source>
</evidence>
<comment type="subcellular location">
    <subcellularLocation>
        <location evidence="1">Membrane</location>
        <topology evidence="1">Single-pass membrane protein</topology>
    </subcellularLocation>
</comment>
<keyword evidence="7" id="KW-0472">Membrane</keyword>
<evidence type="ECO:0000256" key="2">
    <source>
        <dbReference type="ARBA" id="ARBA00007647"/>
    </source>
</evidence>
<dbReference type="GO" id="GO:0016757">
    <property type="term" value="F:glycosyltransferase activity"/>
    <property type="evidence" value="ECO:0007669"/>
    <property type="project" value="UniProtKB-UniRule"/>
</dbReference>
<evidence type="ECO:0000256" key="8">
    <source>
        <dbReference type="RuleBase" id="RU366017"/>
    </source>
</evidence>
<gene>
    <name evidence="9" type="primary">Dgri\GH10903</name>
    <name evidence="9" type="ORF">Dgri_GH10903</name>
</gene>
<dbReference type="PANTHER" id="PTHR21461">
    <property type="entry name" value="GLYCOSYLTRANSFERASE FAMILY 92 PROTEIN"/>
    <property type="match status" value="1"/>
</dbReference>
<dbReference type="PhylomeDB" id="B4JAV4"/>
<sequence>MPSFPLEELLRRPSTEPNCGKVPSSLAIDFSNDYWQTVHIENLTYHLFGAYYDNREKITEAPLVRVLSMINNYGDRDKVKYPDSYCQMWFKNRVDPVIANVSDHKIIWYFYGTAERHVFPTLISCPLPKTEKEVPEMVSLVAQRCDKARNLLRVIYEPDVKTVAMPQQKDQEMKDQDNSRKPLRFMVCVKTLDFPYKDMSWRLIEWLELMRLMGVSKVVFYDGQIHPNMTRVINDYVTSSPGFVELRPLSMGRGEPHTGRNFHHYAMAADAFNRILNEMIPYNDCFYRNMYKFDYVGVFDTDEVIMPLGNITKLSDLIELAHKVPDYERDATNCTTWASFCFRNVYFPLYPERPKFYRNLPSFYYMLQHVERVAEHCDRYSATKCFHSTQFVVGLHNHFPIFYAQNGECDPKSVPIEFAQLHHYREPDNKTRLLNPVVDDNIWRFQPQLQQRVYSKYEKLGFLPDIQQWIDAENRRRKDDEQQLHAAIFKT</sequence>
<dbReference type="EC" id="2.4.1.-" evidence="8"/>
<evidence type="ECO:0000256" key="6">
    <source>
        <dbReference type="ARBA" id="ARBA00022989"/>
    </source>
</evidence>
<dbReference type="GO" id="GO:0016020">
    <property type="term" value="C:membrane"/>
    <property type="evidence" value="ECO:0007669"/>
    <property type="project" value="UniProtKB-SubCell"/>
</dbReference>
<dbReference type="Pfam" id="PF01697">
    <property type="entry name" value="Glyco_transf_92"/>
    <property type="match status" value="1"/>
</dbReference>
<keyword evidence="10" id="KW-1185">Reference proteome</keyword>
<keyword evidence="4 8" id="KW-0808">Transferase</keyword>
<comment type="similarity">
    <text evidence="2 8">Belongs to the glycosyltransferase 92 family.</text>
</comment>
<keyword evidence="5" id="KW-0812">Transmembrane</keyword>
<proteinExistence type="inferred from homology"/>
<protein>
    <recommendedName>
        <fullName evidence="8">Glycosyltransferase family 92 protein</fullName>
        <ecNumber evidence="8">2.4.1.-</ecNumber>
    </recommendedName>
</protein>
<accession>B4JAV4</accession>
<name>B4JAV4_DROGR</name>
<evidence type="ECO:0000313" key="10">
    <source>
        <dbReference type="Proteomes" id="UP000001070"/>
    </source>
</evidence>
<dbReference type="GO" id="GO:0005737">
    <property type="term" value="C:cytoplasm"/>
    <property type="evidence" value="ECO:0007669"/>
    <property type="project" value="TreeGrafter"/>
</dbReference>
<dbReference type="EMBL" id="CH916368">
    <property type="protein sequence ID" value="EDW02824.1"/>
    <property type="molecule type" value="Genomic_DNA"/>
</dbReference>
<evidence type="ECO:0000256" key="5">
    <source>
        <dbReference type="ARBA" id="ARBA00022692"/>
    </source>
</evidence>
<keyword evidence="3 8" id="KW-0328">Glycosyltransferase</keyword>
<dbReference type="PANTHER" id="PTHR21461:SF83">
    <property type="entry name" value="GLYCOSYLTRANSFERASE FAMILY 92 PROTEIN"/>
    <property type="match status" value="1"/>
</dbReference>
<dbReference type="Proteomes" id="UP000001070">
    <property type="component" value="Unassembled WGS sequence"/>
</dbReference>
<evidence type="ECO:0000313" key="9">
    <source>
        <dbReference type="EMBL" id="EDW02824.1"/>
    </source>
</evidence>
<keyword evidence="6" id="KW-1133">Transmembrane helix</keyword>
<dbReference type="InterPro" id="IPR008166">
    <property type="entry name" value="Glyco_transf_92"/>
</dbReference>
<dbReference type="AlphaFoldDB" id="B4JAV4"/>
<dbReference type="OMA" id="MNTHRYI"/>
<reference evidence="9 10" key="1">
    <citation type="journal article" date="2007" name="Nature">
        <title>Evolution of genes and genomes on the Drosophila phylogeny.</title>
        <authorList>
            <consortium name="Drosophila 12 Genomes Consortium"/>
            <person name="Clark A.G."/>
            <person name="Eisen M.B."/>
            <person name="Smith D.R."/>
            <person name="Bergman C.M."/>
            <person name="Oliver B."/>
            <person name="Markow T.A."/>
            <person name="Kaufman T.C."/>
            <person name="Kellis M."/>
            <person name="Gelbart W."/>
            <person name="Iyer V.N."/>
            <person name="Pollard D.A."/>
            <person name="Sackton T.B."/>
            <person name="Larracuente A.M."/>
            <person name="Singh N.D."/>
            <person name="Abad J.P."/>
            <person name="Abt D.N."/>
            <person name="Adryan B."/>
            <person name="Aguade M."/>
            <person name="Akashi H."/>
            <person name="Anderson W.W."/>
            <person name="Aquadro C.F."/>
            <person name="Ardell D.H."/>
            <person name="Arguello R."/>
            <person name="Artieri C.G."/>
            <person name="Barbash D.A."/>
            <person name="Barker D."/>
            <person name="Barsanti P."/>
            <person name="Batterham P."/>
            <person name="Batzoglou S."/>
            <person name="Begun D."/>
            <person name="Bhutkar A."/>
            <person name="Blanco E."/>
            <person name="Bosak S.A."/>
            <person name="Bradley R.K."/>
            <person name="Brand A.D."/>
            <person name="Brent M.R."/>
            <person name="Brooks A.N."/>
            <person name="Brown R.H."/>
            <person name="Butlin R.K."/>
            <person name="Caggese C."/>
            <person name="Calvi B.R."/>
            <person name="Bernardo de Carvalho A."/>
            <person name="Caspi A."/>
            <person name="Castrezana S."/>
            <person name="Celniker S.E."/>
            <person name="Chang J.L."/>
            <person name="Chapple C."/>
            <person name="Chatterji S."/>
            <person name="Chinwalla A."/>
            <person name="Civetta A."/>
            <person name="Clifton S.W."/>
            <person name="Comeron J.M."/>
            <person name="Costello J.C."/>
            <person name="Coyne J.A."/>
            <person name="Daub J."/>
            <person name="David R.G."/>
            <person name="Delcher A.L."/>
            <person name="Delehaunty K."/>
            <person name="Do C.B."/>
            <person name="Ebling H."/>
            <person name="Edwards K."/>
            <person name="Eickbush T."/>
            <person name="Evans J.D."/>
            <person name="Filipski A."/>
            <person name="Findeiss S."/>
            <person name="Freyhult E."/>
            <person name="Fulton L."/>
            <person name="Fulton R."/>
            <person name="Garcia A.C."/>
            <person name="Gardiner A."/>
            <person name="Garfield D.A."/>
            <person name="Garvin B.E."/>
            <person name="Gibson G."/>
            <person name="Gilbert D."/>
            <person name="Gnerre S."/>
            <person name="Godfrey J."/>
            <person name="Good R."/>
            <person name="Gotea V."/>
            <person name="Gravely B."/>
            <person name="Greenberg A.J."/>
            <person name="Griffiths-Jones S."/>
            <person name="Gross S."/>
            <person name="Guigo R."/>
            <person name="Gustafson E.A."/>
            <person name="Haerty W."/>
            <person name="Hahn M.W."/>
            <person name="Halligan D.L."/>
            <person name="Halpern A.L."/>
            <person name="Halter G.M."/>
            <person name="Han M.V."/>
            <person name="Heger A."/>
            <person name="Hillier L."/>
            <person name="Hinrichs A.S."/>
            <person name="Holmes I."/>
            <person name="Hoskins R.A."/>
            <person name="Hubisz M.J."/>
            <person name="Hultmark D."/>
            <person name="Huntley M.A."/>
            <person name="Jaffe D.B."/>
            <person name="Jagadeeshan S."/>
            <person name="Jeck W.R."/>
            <person name="Johnson J."/>
            <person name="Jones C.D."/>
            <person name="Jordan W.C."/>
            <person name="Karpen G.H."/>
            <person name="Kataoka E."/>
            <person name="Keightley P.D."/>
            <person name="Kheradpour P."/>
            <person name="Kirkness E.F."/>
            <person name="Koerich L.B."/>
            <person name="Kristiansen K."/>
            <person name="Kudrna D."/>
            <person name="Kulathinal R.J."/>
            <person name="Kumar S."/>
            <person name="Kwok R."/>
            <person name="Lander E."/>
            <person name="Langley C.H."/>
            <person name="Lapoint R."/>
            <person name="Lazzaro B.P."/>
            <person name="Lee S.J."/>
            <person name="Levesque L."/>
            <person name="Li R."/>
            <person name="Lin C.F."/>
            <person name="Lin M.F."/>
            <person name="Lindblad-Toh K."/>
            <person name="Llopart A."/>
            <person name="Long M."/>
            <person name="Low L."/>
            <person name="Lozovsky E."/>
            <person name="Lu J."/>
            <person name="Luo M."/>
            <person name="Machado C.A."/>
            <person name="Makalowski W."/>
            <person name="Marzo M."/>
            <person name="Matsuda M."/>
            <person name="Matzkin L."/>
            <person name="McAllister B."/>
            <person name="McBride C.S."/>
            <person name="McKernan B."/>
            <person name="McKernan K."/>
            <person name="Mendez-Lago M."/>
            <person name="Minx P."/>
            <person name="Mollenhauer M.U."/>
            <person name="Montooth K."/>
            <person name="Mount S.M."/>
            <person name="Mu X."/>
            <person name="Myers E."/>
            <person name="Negre B."/>
            <person name="Newfeld S."/>
            <person name="Nielsen R."/>
            <person name="Noor M.A."/>
            <person name="O'Grady P."/>
            <person name="Pachter L."/>
            <person name="Papaceit M."/>
            <person name="Parisi M.J."/>
            <person name="Parisi M."/>
            <person name="Parts L."/>
            <person name="Pedersen J.S."/>
            <person name="Pesole G."/>
            <person name="Phillippy A.M."/>
            <person name="Ponting C.P."/>
            <person name="Pop M."/>
            <person name="Porcelli D."/>
            <person name="Powell J.R."/>
            <person name="Prohaska S."/>
            <person name="Pruitt K."/>
            <person name="Puig M."/>
            <person name="Quesneville H."/>
            <person name="Ram K.R."/>
            <person name="Rand D."/>
            <person name="Rasmussen M.D."/>
            <person name="Reed L.K."/>
            <person name="Reenan R."/>
            <person name="Reily A."/>
            <person name="Remington K.A."/>
            <person name="Rieger T.T."/>
            <person name="Ritchie M.G."/>
            <person name="Robin C."/>
            <person name="Rogers Y.H."/>
            <person name="Rohde C."/>
            <person name="Rozas J."/>
            <person name="Rubenfield M.J."/>
            <person name="Ruiz A."/>
            <person name="Russo S."/>
            <person name="Salzberg S.L."/>
            <person name="Sanchez-Gracia A."/>
            <person name="Saranga D.J."/>
            <person name="Sato H."/>
            <person name="Schaeffer S.W."/>
            <person name="Schatz M.C."/>
            <person name="Schlenke T."/>
            <person name="Schwartz R."/>
            <person name="Segarra C."/>
            <person name="Singh R.S."/>
            <person name="Sirot L."/>
            <person name="Sirota M."/>
            <person name="Sisneros N.B."/>
            <person name="Smith C.D."/>
            <person name="Smith T.F."/>
            <person name="Spieth J."/>
            <person name="Stage D.E."/>
            <person name="Stark A."/>
            <person name="Stephan W."/>
            <person name="Strausberg R.L."/>
            <person name="Strempel S."/>
            <person name="Sturgill D."/>
            <person name="Sutton G."/>
            <person name="Sutton G.G."/>
            <person name="Tao W."/>
            <person name="Teichmann S."/>
            <person name="Tobari Y.N."/>
            <person name="Tomimura Y."/>
            <person name="Tsolas J.M."/>
            <person name="Valente V.L."/>
            <person name="Venter E."/>
            <person name="Venter J.C."/>
            <person name="Vicario S."/>
            <person name="Vieira F.G."/>
            <person name="Vilella A.J."/>
            <person name="Villasante A."/>
            <person name="Walenz B."/>
            <person name="Wang J."/>
            <person name="Wasserman M."/>
            <person name="Watts T."/>
            <person name="Wilson D."/>
            <person name="Wilson R.K."/>
            <person name="Wing R.A."/>
            <person name="Wolfner M.F."/>
            <person name="Wong A."/>
            <person name="Wong G.K."/>
            <person name="Wu C.I."/>
            <person name="Wu G."/>
            <person name="Yamamoto D."/>
            <person name="Yang H.P."/>
            <person name="Yang S.P."/>
            <person name="Yorke J.A."/>
            <person name="Yoshida K."/>
            <person name="Zdobnov E."/>
            <person name="Zhang P."/>
            <person name="Zhang Y."/>
            <person name="Zimin A.V."/>
            <person name="Baldwin J."/>
            <person name="Abdouelleil A."/>
            <person name="Abdulkadir J."/>
            <person name="Abebe A."/>
            <person name="Abera B."/>
            <person name="Abreu J."/>
            <person name="Acer S.C."/>
            <person name="Aftuck L."/>
            <person name="Alexander A."/>
            <person name="An P."/>
            <person name="Anderson E."/>
            <person name="Anderson S."/>
            <person name="Arachi H."/>
            <person name="Azer M."/>
            <person name="Bachantsang P."/>
            <person name="Barry A."/>
            <person name="Bayul T."/>
            <person name="Berlin A."/>
            <person name="Bessette D."/>
            <person name="Bloom T."/>
            <person name="Blye J."/>
            <person name="Boguslavskiy L."/>
            <person name="Bonnet C."/>
            <person name="Boukhgalter B."/>
            <person name="Bourzgui I."/>
            <person name="Brown A."/>
            <person name="Cahill P."/>
            <person name="Channer S."/>
            <person name="Cheshatsang Y."/>
            <person name="Chuda L."/>
            <person name="Citroen M."/>
            <person name="Collymore A."/>
            <person name="Cooke P."/>
            <person name="Costello M."/>
            <person name="D'Aco K."/>
            <person name="Daza R."/>
            <person name="De Haan G."/>
            <person name="DeGray S."/>
            <person name="DeMaso C."/>
            <person name="Dhargay N."/>
            <person name="Dooley K."/>
            <person name="Dooley E."/>
            <person name="Doricent M."/>
            <person name="Dorje P."/>
            <person name="Dorjee K."/>
            <person name="Dupes A."/>
            <person name="Elong R."/>
            <person name="Falk J."/>
            <person name="Farina A."/>
            <person name="Faro S."/>
            <person name="Ferguson D."/>
            <person name="Fisher S."/>
            <person name="Foley C.D."/>
            <person name="Franke A."/>
            <person name="Friedrich D."/>
            <person name="Gadbois L."/>
            <person name="Gearin G."/>
            <person name="Gearin C.R."/>
            <person name="Giannoukos G."/>
            <person name="Goode T."/>
            <person name="Graham J."/>
            <person name="Grandbois E."/>
            <person name="Grewal S."/>
            <person name="Gyaltsen K."/>
            <person name="Hafez N."/>
            <person name="Hagos B."/>
            <person name="Hall J."/>
            <person name="Henson C."/>
            <person name="Hollinger A."/>
            <person name="Honan T."/>
            <person name="Huard M.D."/>
            <person name="Hughes L."/>
            <person name="Hurhula B."/>
            <person name="Husby M.E."/>
            <person name="Kamat A."/>
            <person name="Kanga B."/>
            <person name="Kashin S."/>
            <person name="Khazanovich D."/>
            <person name="Kisner P."/>
            <person name="Lance K."/>
            <person name="Lara M."/>
            <person name="Lee W."/>
            <person name="Lennon N."/>
            <person name="Letendre F."/>
            <person name="LeVine R."/>
            <person name="Lipovsky A."/>
            <person name="Liu X."/>
            <person name="Liu J."/>
            <person name="Liu S."/>
            <person name="Lokyitsang T."/>
            <person name="Lokyitsang Y."/>
            <person name="Lubonja R."/>
            <person name="Lui A."/>
            <person name="MacDonald P."/>
            <person name="Magnisalis V."/>
            <person name="Maru K."/>
            <person name="Matthews C."/>
            <person name="McCusker W."/>
            <person name="McDonough S."/>
            <person name="Mehta T."/>
            <person name="Meldrim J."/>
            <person name="Meneus L."/>
            <person name="Mihai O."/>
            <person name="Mihalev A."/>
            <person name="Mihova T."/>
            <person name="Mittelman R."/>
            <person name="Mlenga V."/>
            <person name="Montmayeur A."/>
            <person name="Mulrain L."/>
            <person name="Navidi A."/>
            <person name="Naylor J."/>
            <person name="Negash T."/>
            <person name="Nguyen T."/>
            <person name="Nguyen N."/>
            <person name="Nicol R."/>
            <person name="Norbu C."/>
            <person name="Norbu N."/>
            <person name="Novod N."/>
            <person name="O'Neill B."/>
            <person name="Osman S."/>
            <person name="Markiewicz E."/>
            <person name="Oyono O.L."/>
            <person name="Patti C."/>
            <person name="Phunkhang P."/>
            <person name="Pierre F."/>
            <person name="Priest M."/>
            <person name="Raghuraman S."/>
            <person name="Rege F."/>
            <person name="Reyes R."/>
            <person name="Rise C."/>
            <person name="Rogov P."/>
            <person name="Ross K."/>
            <person name="Ryan E."/>
            <person name="Settipalli S."/>
            <person name="Shea T."/>
            <person name="Sherpa N."/>
            <person name="Shi L."/>
            <person name="Shih D."/>
            <person name="Sparrow T."/>
            <person name="Spaulding J."/>
            <person name="Stalker J."/>
            <person name="Stange-Thomann N."/>
            <person name="Stavropoulos S."/>
            <person name="Stone C."/>
            <person name="Strader C."/>
            <person name="Tesfaye S."/>
            <person name="Thomson T."/>
            <person name="Thoulutsang Y."/>
            <person name="Thoulutsang D."/>
            <person name="Topham K."/>
            <person name="Topping I."/>
            <person name="Tsamla T."/>
            <person name="Vassiliev H."/>
            <person name="Vo A."/>
            <person name="Wangchuk T."/>
            <person name="Wangdi T."/>
            <person name="Weiand M."/>
            <person name="Wilkinson J."/>
            <person name="Wilson A."/>
            <person name="Yadav S."/>
            <person name="Young G."/>
            <person name="Yu Q."/>
            <person name="Zembek L."/>
            <person name="Zhong D."/>
            <person name="Zimmer A."/>
            <person name="Zwirko Z."/>
            <person name="Jaffe D.B."/>
            <person name="Alvarez P."/>
            <person name="Brockman W."/>
            <person name="Butler J."/>
            <person name="Chin C."/>
            <person name="Gnerre S."/>
            <person name="Grabherr M."/>
            <person name="Kleber M."/>
            <person name="Mauceli E."/>
            <person name="MacCallum I."/>
        </authorList>
    </citation>
    <scope>NUCLEOTIDE SEQUENCE [LARGE SCALE GENOMIC DNA]</scope>
    <source>
        <strain evidence="10">Tucson 15287-2541.00</strain>
    </source>
</reference>
<dbReference type="eggNOG" id="KOG4735">
    <property type="taxonomic scope" value="Eukaryota"/>
</dbReference>